<comment type="subcellular location">
    <subcellularLocation>
        <location evidence="1">Nucleus</location>
    </subcellularLocation>
</comment>
<dbReference type="InterPro" id="IPR001878">
    <property type="entry name" value="Znf_CCHC"/>
</dbReference>
<evidence type="ECO:0000256" key="4">
    <source>
        <dbReference type="ARBA" id="ARBA00022771"/>
    </source>
</evidence>
<evidence type="ECO:0000256" key="3">
    <source>
        <dbReference type="ARBA" id="ARBA00022737"/>
    </source>
</evidence>
<evidence type="ECO:0000256" key="9">
    <source>
        <dbReference type="SAM" id="MobiDB-lite"/>
    </source>
</evidence>
<accession>A0A0L7L9Z7</accession>
<feature type="compositionally biased region" description="Basic and acidic residues" evidence="9">
    <location>
        <begin position="395"/>
        <end position="410"/>
    </location>
</feature>
<feature type="domain" description="CCHC-type" evidence="10">
    <location>
        <begin position="556"/>
        <end position="572"/>
    </location>
</feature>
<dbReference type="GO" id="GO:0031499">
    <property type="term" value="C:TRAMP complex"/>
    <property type="evidence" value="ECO:0007669"/>
    <property type="project" value="TreeGrafter"/>
</dbReference>
<dbReference type="Gene3D" id="4.10.60.10">
    <property type="entry name" value="Zinc finger, CCHC-type"/>
    <property type="match status" value="2"/>
</dbReference>
<comment type="caution">
    <text evidence="11">The sequence shown here is derived from an EMBL/GenBank/DDBJ whole genome shotgun (WGS) entry which is preliminary data.</text>
</comment>
<keyword evidence="12" id="KW-1185">Reference proteome</keyword>
<dbReference type="InterPro" id="IPR051644">
    <property type="entry name" value="TRAMP_AT-DNA-binding"/>
</dbReference>
<dbReference type="GO" id="GO:0071038">
    <property type="term" value="P:TRAMP-dependent tRNA surveillance pathway"/>
    <property type="evidence" value="ECO:0007669"/>
    <property type="project" value="TreeGrafter"/>
</dbReference>
<evidence type="ECO:0000256" key="2">
    <source>
        <dbReference type="ARBA" id="ARBA00022723"/>
    </source>
</evidence>
<dbReference type="STRING" id="104452.A0A0L7L9Z7"/>
<feature type="region of interest" description="Disordered" evidence="9">
    <location>
        <begin position="185"/>
        <end position="219"/>
    </location>
</feature>
<dbReference type="GO" id="GO:0071031">
    <property type="term" value="P:nuclear mRNA surveillance of mRNA 3'-end processing"/>
    <property type="evidence" value="ECO:0007669"/>
    <property type="project" value="TreeGrafter"/>
</dbReference>
<feature type="domain" description="CCHC-type" evidence="10">
    <location>
        <begin position="659"/>
        <end position="675"/>
    </location>
</feature>
<sequence length="1185" mass="133863">MCFQELNEHDLEERLYAMLHHVDETQNNVNQTNQIDATQLFENGSRGTISRYWRTSNENNPHVKVNTPNPYVKVNTTNPHVKINATNPHVQVSTTNPQLRINTPKPPTPVINNTISKPVNTKPKEEKSISPTPATTVDLSIFQSPIPQNVKKVIEIIEHEDNNQVLLESSDEDEVVEVALPPKPTITIESSDEDELSIIKSDPASKTPTKQTDKSKNVDRAISASPVPSVVSSVSDDFIRGDCIALNISSRQPDNPSFDFSLHGPDLIVLDAPAKKKRKRKNKDAVTSTPIAAEKSANQSEECFATPKSKAKNKKKTKSNAMIQKSVSAPDMYDSDSDQSIIGITKSKSSYIVTEKSLPSADVYESDSNQSEVQIQVKQTNTTQTKDTTICNSSVDKDNRNPKRTNDKSNSELYETCEAIVDLTDNDSFITIDNTDITESLVMANVTGFMESEDYGDENQTPRNADNISKYVSSKVPSILNADLDFDNLKGNDRVCKKRRYSLTTLRAEMEKFYNESWGGEDFNHREIQKNMSRDKNLWAIDPKDRTPSYNQRKTRCNYCNRVGHRDDSCMRKPARVKLSKTKLYLVILKCFQCGSPNHMFTNICRNCSTWGHITCAECKQNGHPSSHCPDLWRRYHNTIDITMPLEKCFQTKQWAQLYCSGCSRRGHLIHSCRTTVPFESHPINTPYVCVYRPLYCARNQDYSTNKQFISKHFSQDAAISSATPNRGDGNKRMSKSPTLHDNHSNKKRNMSAGDEAKTGQLAKSPVNNSRQNPPLKEVEGAVYKEPSKSSLVVSKEVVSEKAPDFIAIGSSNHDNKGHVIQDNEVSDTSEVVTSARIYVTNDVFDKIQTKEQQDWLKETTKKLDVTVQCCGGAFPFLSIKGKVGDQESFQYLLRERKWNGDNSEDKPSKANNEAYEPEESAVEIVAHNNLPKNRYNLLRHLTKALDSLKQDLGDPKAMHKELTFLQNRHDKLLKQKVINPTVLSHSRTNINNMLKKLNTILLGQAGLANGSNSVNELYSYKEKLSTFRGNTISMALRRDIGKHFHSIFSPNAREDYSELLKKYDLSKPTVKLAKRKKKDKSFMPSPKLKKLTSIPSQEDNGQNTGPGVQNNTQKSIQMKKLMFYHQRIRKAKPKGTVHKKTKVELVRKLHTYMASMFQRQKLSSKALKKVKKAQEEAQNFLSAI</sequence>
<proteinExistence type="predicted"/>
<protein>
    <recommendedName>
        <fullName evidence="7">Zinc finger CCHC domain-containing protein 7</fullName>
    </recommendedName>
    <alternativeName>
        <fullName evidence="8">TRAMP-like complex RNA-binding factor ZCCHC7</fullName>
    </alternativeName>
</protein>
<organism evidence="11 12">
    <name type="scientific">Operophtera brumata</name>
    <name type="common">Winter moth</name>
    <name type="synonym">Phalaena brumata</name>
    <dbReference type="NCBI Taxonomy" id="104452"/>
    <lineage>
        <taxon>Eukaryota</taxon>
        <taxon>Metazoa</taxon>
        <taxon>Ecdysozoa</taxon>
        <taxon>Arthropoda</taxon>
        <taxon>Hexapoda</taxon>
        <taxon>Insecta</taxon>
        <taxon>Pterygota</taxon>
        <taxon>Neoptera</taxon>
        <taxon>Endopterygota</taxon>
        <taxon>Lepidoptera</taxon>
        <taxon>Glossata</taxon>
        <taxon>Ditrysia</taxon>
        <taxon>Geometroidea</taxon>
        <taxon>Geometridae</taxon>
        <taxon>Larentiinae</taxon>
        <taxon>Operophtera</taxon>
    </lineage>
</organism>
<dbReference type="GO" id="GO:0071036">
    <property type="term" value="P:nuclear polyadenylation-dependent snoRNA catabolic process"/>
    <property type="evidence" value="ECO:0007669"/>
    <property type="project" value="TreeGrafter"/>
</dbReference>
<evidence type="ECO:0000313" key="12">
    <source>
        <dbReference type="Proteomes" id="UP000037510"/>
    </source>
</evidence>
<dbReference type="GO" id="GO:0071035">
    <property type="term" value="P:nuclear polyadenylation-dependent rRNA catabolic process"/>
    <property type="evidence" value="ECO:0007669"/>
    <property type="project" value="TreeGrafter"/>
</dbReference>
<feature type="region of interest" description="Disordered" evidence="9">
    <location>
        <begin position="275"/>
        <end position="323"/>
    </location>
</feature>
<feature type="compositionally biased region" description="Polar residues" evidence="9">
    <location>
        <begin position="110"/>
        <end position="119"/>
    </location>
</feature>
<feature type="compositionally biased region" description="Basic residues" evidence="9">
    <location>
        <begin position="309"/>
        <end position="318"/>
    </location>
</feature>
<evidence type="ECO:0000313" key="11">
    <source>
        <dbReference type="EMBL" id="KOB72209.1"/>
    </source>
</evidence>
<dbReference type="EMBL" id="JTDY01002059">
    <property type="protein sequence ID" value="KOB72209.1"/>
    <property type="molecule type" value="Genomic_DNA"/>
</dbReference>
<evidence type="ECO:0000256" key="5">
    <source>
        <dbReference type="ARBA" id="ARBA00022833"/>
    </source>
</evidence>
<feature type="region of interest" description="Disordered" evidence="9">
    <location>
        <begin position="93"/>
        <end position="132"/>
    </location>
</feature>
<evidence type="ECO:0000256" key="6">
    <source>
        <dbReference type="ARBA" id="ARBA00023242"/>
    </source>
</evidence>
<dbReference type="GO" id="GO:0071037">
    <property type="term" value="P:nuclear polyadenylation-dependent snRNA catabolic process"/>
    <property type="evidence" value="ECO:0007669"/>
    <property type="project" value="TreeGrafter"/>
</dbReference>
<feature type="compositionally biased region" description="Polar residues" evidence="9">
    <location>
        <begin position="285"/>
        <end position="301"/>
    </location>
</feature>
<keyword evidence="2" id="KW-0479">Metal-binding</keyword>
<feature type="compositionally biased region" description="Polar residues" evidence="9">
    <location>
        <begin position="1094"/>
        <end position="1114"/>
    </location>
</feature>
<reference evidence="11 12" key="1">
    <citation type="journal article" date="2015" name="Genome Biol. Evol.">
        <title>The genome of winter moth (Operophtera brumata) provides a genomic perspective on sexual dimorphism and phenology.</title>
        <authorList>
            <person name="Derks M.F."/>
            <person name="Smit S."/>
            <person name="Salis L."/>
            <person name="Schijlen E."/>
            <person name="Bossers A."/>
            <person name="Mateman C."/>
            <person name="Pijl A.S."/>
            <person name="de Ridder D."/>
            <person name="Groenen M.A."/>
            <person name="Visser M.E."/>
            <person name="Megens H.J."/>
        </authorList>
    </citation>
    <scope>NUCLEOTIDE SEQUENCE [LARGE SCALE GENOMIC DNA]</scope>
    <source>
        <strain evidence="11">WM2013NL</strain>
        <tissue evidence="11">Head and thorax</tissue>
    </source>
</reference>
<dbReference type="Proteomes" id="UP000037510">
    <property type="component" value="Unassembled WGS sequence"/>
</dbReference>
<gene>
    <name evidence="11" type="ORF">OBRU01_09265</name>
</gene>
<dbReference type="GO" id="GO:0008270">
    <property type="term" value="F:zinc ion binding"/>
    <property type="evidence" value="ECO:0007669"/>
    <property type="project" value="UniProtKB-KW"/>
</dbReference>
<evidence type="ECO:0000259" key="10">
    <source>
        <dbReference type="SMART" id="SM00343"/>
    </source>
</evidence>
<name>A0A0L7L9Z7_OPEBR</name>
<evidence type="ECO:0000256" key="8">
    <source>
        <dbReference type="ARBA" id="ARBA00043023"/>
    </source>
</evidence>
<feature type="domain" description="CCHC-type" evidence="10">
    <location>
        <begin position="590"/>
        <end position="607"/>
    </location>
</feature>
<keyword evidence="5" id="KW-0862">Zinc</keyword>
<dbReference type="SMART" id="SM00343">
    <property type="entry name" value="ZnF_C2HC"/>
    <property type="match status" value="4"/>
</dbReference>
<feature type="region of interest" description="Disordered" evidence="9">
    <location>
        <begin position="720"/>
        <end position="783"/>
    </location>
</feature>
<dbReference type="GO" id="GO:0003723">
    <property type="term" value="F:RNA binding"/>
    <property type="evidence" value="ECO:0007669"/>
    <property type="project" value="TreeGrafter"/>
</dbReference>
<feature type="region of interest" description="Disordered" evidence="9">
    <location>
        <begin position="379"/>
        <end position="410"/>
    </location>
</feature>
<dbReference type="PANTHER" id="PTHR46543:SF1">
    <property type="entry name" value="ZINC FINGER CCHC DOMAIN-CONTAINING PROTEIN 7"/>
    <property type="match status" value="1"/>
</dbReference>
<evidence type="ECO:0000256" key="1">
    <source>
        <dbReference type="ARBA" id="ARBA00004123"/>
    </source>
</evidence>
<keyword evidence="3" id="KW-0677">Repeat</keyword>
<dbReference type="GO" id="GO:0071039">
    <property type="term" value="P:nuclear polyadenylation-dependent CUT catabolic process"/>
    <property type="evidence" value="ECO:0007669"/>
    <property type="project" value="TreeGrafter"/>
</dbReference>
<dbReference type="AlphaFoldDB" id="A0A0L7L9Z7"/>
<keyword evidence="4" id="KW-0863">Zinc-finger</keyword>
<feature type="compositionally biased region" description="Low complexity" evidence="9">
    <location>
        <begin position="379"/>
        <end position="390"/>
    </location>
</feature>
<feature type="domain" description="CCHC-type" evidence="10">
    <location>
        <begin position="615"/>
        <end position="631"/>
    </location>
</feature>
<evidence type="ECO:0000256" key="7">
    <source>
        <dbReference type="ARBA" id="ARBA00041190"/>
    </source>
</evidence>
<feature type="region of interest" description="Disordered" evidence="9">
    <location>
        <begin position="1076"/>
        <end position="1114"/>
    </location>
</feature>
<dbReference type="PANTHER" id="PTHR46543">
    <property type="entry name" value="ZINC FINGER CCHC DOMAIN-CONTAINING PROTEIN 7"/>
    <property type="match status" value="1"/>
</dbReference>
<keyword evidence="6" id="KW-0539">Nucleus</keyword>